<accession>A0A176RZL1</accession>
<protein>
    <submittedName>
        <fullName evidence="1">Uncharacterized protein</fullName>
    </submittedName>
</protein>
<feature type="non-terminal residue" evidence="1">
    <location>
        <position position="1"/>
    </location>
</feature>
<reference evidence="1 2" key="1">
    <citation type="submission" date="2016-05" db="EMBL/GenBank/DDBJ databases">
        <title>Single-cell genome of chain-forming Candidatus Thiomargarita nelsonii and comparison to other large sulfur-oxidizing bacteria.</title>
        <authorList>
            <person name="Winkel M."/>
            <person name="Salman V."/>
            <person name="Woyke T."/>
            <person name="Schulz-Vogt H."/>
            <person name="Richter M."/>
            <person name="Flood B."/>
            <person name="Bailey J."/>
            <person name="Amann R."/>
            <person name="Mussmann M."/>
        </authorList>
    </citation>
    <scope>NUCLEOTIDE SEQUENCE [LARGE SCALE GENOMIC DNA]</scope>
    <source>
        <strain evidence="1 2">THI036</strain>
    </source>
</reference>
<dbReference type="Proteomes" id="UP000076962">
    <property type="component" value="Unassembled WGS sequence"/>
</dbReference>
<sequence length="117" mass="13086">INTSVRVAPVDQAQKAEVVVVMAIGNDLYMKIPTSKEEFKFIRWELIPLIAAGYQESLGEIWEIKAFGGQIINAFNEIPNLGQSQQVPVDVRVGYRIIDTGKIVFNEIPISFIINIP</sequence>
<proteinExistence type="predicted"/>
<evidence type="ECO:0000313" key="2">
    <source>
        <dbReference type="Proteomes" id="UP000076962"/>
    </source>
</evidence>
<evidence type="ECO:0000313" key="1">
    <source>
        <dbReference type="EMBL" id="OAD21243.1"/>
    </source>
</evidence>
<keyword evidence="2" id="KW-1185">Reference proteome</keyword>
<name>A0A176RZL1_9GAMM</name>
<organism evidence="1 2">
    <name type="scientific">Candidatus Thiomargarita nelsonii</name>
    <dbReference type="NCBI Taxonomy" id="1003181"/>
    <lineage>
        <taxon>Bacteria</taxon>
        <taxon>Pseudomonadati</taxon>
        <taxon>Pseudomonadota</taxon>
        <taxon>Gammaproteobacteria</taxon>
        <taxon>Thiotrichales</taxon>
        <taxon>Thiotrichaceae</taxon>
        <taxon>Thiomargarita</taxon>
    </lineage>
</organism>
<comment type="caution">
    <text evidence="1">The sequence shown here is derived from an EMBL/GenBank/DDBJ whole genome shotgun (WGS) entry which is preliminary data.</text>
</comment>
<gene>
    <name evidence="1" type="ORF">THIOM_002994</name>
</gene>
<dbReference type="EMBL" id="LUTY01001772">
    <property type="protein sequence ID" value="OAD21243.1"/>
    <property type="molecule type" value="Genomic_DNA"/>
</dbReference>
<dbReference type="AlphaFoldDB" id="A0A176RZL1"/>